<dbReference type="OrthoDB" id="785636at2759"/>
<dbReference type="InterPro" id="IPR057196">
    <property type="entry name" value="DUF7874"/>
</dbReference>
<dbReference type="Proteomes" id="UP000325081">
    <property type="component" value="Unassembled WGS sequence"/>
</dbReference>
<name>A0A5A7RJ92_STRAF</name>
<dbReference type="AlphaFoldDB" id="A0A5A7RJ92"/>
<feature type="non-terminal residue" evidence="1">
    <location>
        <position position="168"/>
    </location>
</feature>
<gene>
    <name evidence="1" type="ORF">STAS_35034</name>
</gene>
<protein>
    <submittedName>
        <fullName evidence="1">UBX domain-containing protein</fullName>
    </submittedName>
</protein>
<organism evidence="1 2">
    <name type="scientific">Striga asiatica</name>
    <name type="common">Asiatic witchweed</name>
    <name type="synonym">Buchnera asiatica</name>
    <dbReference type="NCBI Taxonomy" id="4170"/>
    <lineage>
        <taxon>Eukaryota</taxon>
        <taxon>Viridiplantae</taxon>
        <taxon>Streptophyta</taxon>
        <taxon>Embryophyta</taxon>
        <taxon>Tracheophyta</taxon>
        <taxon>Spermatophyta</taxon>
        <taxon>Magnoliopsida</taxon>
        <taxon>eudicotyledons</taxon>
        <taxon>Gunneridae</taxon>
        <taxon>Pentapetalae</taxon>
        <taxon>asterids</taxon>
        <taxon>lamiids</taxon>
        <taxon>Lamiales</taxon>
        <taxon>Orobanchaceae</taxon>
        <taxon>Buchnereae</taxon>
        <taxon>Striga</taxon>
    </lineage>
</organism>
<evidence type="ECO:0000313" key="1">
    <source>
        <dbReference type="EMBL" id="GER57222.1"/>
    </source>
</evidence>
<dbReference type="Pfam" id="PF25284">
    <property type="entry name" value="DUF7874"/>
    <property type="match status" value="1"/>
</dbReference>
<proteinExistence type="predicted"/>
<evidence type="ECO:0000313" key="2">
    <source>
        <dbReference type="Proteomes" id="UP000325081"/>
    </source>
</evidence>
<reference evidence="2" key="1">
    <citation type="journal article" date="2019" name="Curr. Biol.">
        <title>Genome Sequence of Striga asiatica Provides Insight into the Evolution of Plant Parasitism.</title>
        <authorList>
            <person name="Yoshida S."/>
            <person name="Kim S."/>
            <person name="Wafula E.K."/>
            <person name="Tanskanen J."/>
            <person name="Kim Y.M."/>
            <person name="Honaas L."/>
            <person name="Yang Z."/>
            <person name="Spallek T."/>
            <person name="Conn C.E."/>
            <person name="Ichihashi Y."/>
            <person name="Cheong K."/>
            <person name="Cui S."/>
            <person name="Der J.P."/>
            <person name="Gundlach H."/>
            <person name="Jiao Y."/>
            <person name="Hori C."/>
            <person name="Ishida J.K."/>
            <person name="Kasahara H."/>
            <person name="Kiba T."/>
            <person name="Kim M.S."/>
            <person name="Koo N."/>
            <person name="Laohavisit A."/>
            <person name="Lee Y.H."/>
            <person name="Lumba S."/>
            <person name="McCourt P."/>
            <person name="Mortimer J.C."/>
            <person name="Mutuku J.M."/>
            <person name="Nomura T."/>
            <person name="Sasaki-Sekimoto Y."/>
            <person name="Seto Y."/>
            <person name="Wang Y."/>
            <person name="Wakatake T."/>
            <person name="Sakakibara H."/>
            <person name="Demura T."/>
            <person name="Yamaguchi S."/>
            <person name="Yoneyama K."/>
            <person name="Manabe R.I."/>
            <person name="Nelson D.C."/>
            <person name="Schulman A.H."/>
            <person name="Timko M.P."/>
            <person name="dePamphilis C.W."/>
            <person name="Choi D."/>
            <person name="Shirasu K."/>
        </authorList>
    </citation>
    <scope>NUCLEOTIDE SEQUENCE [LARGE SCALE GENOMIC DNA]</scope>
    <source>
        <strain evidence="2">cv. UVA1</strain>
    </source>
</reference>
<comment type="caution">
    <text evidence="1">The sequence shown here is derived from an EMBL/GenBank/DDBJ whole genome shotgun (WGS) entry which is preliminary data.</text>
</comment>
<keyword evidence="2" id="KW-1185">Reference proteome</keyword>
<accession>A0A5A7RJ92</accession>
<sequence length="168" mass="18804">MGQTLVKSGNEEKKDKEIGPVLEECYHKYFVNTMDWSSADFHHAICLTIEEINKTIGSTQLRVPQNSTLQHAYQKHHQCKGKTLRKEEFEKILKEVILDTGVTNTGAKDLLFYLFGVPATALFFKLRLAPKLIPNDVFISVITSATLKTYPPDYSSDAGPPPESACVS</sequence>
<dbReference type="EMBL" id="BKCP01013181">
    <property type="protein sequence ID" value="GER57222.1"/>
    <property type="molecule type" value="Genomic_DNA"/>
</dbReference>
<dbReference type="PANTHER" id="PTHR37216:SF1">
    <property type="entry name" value="EXPRESSED PROTEIN"/>
    <property type="match status" value="1"/>
</dbReference>
<dbReference type="PANTHER" id="PTHR37216">
    <property type="entry name" value="EXPRESSED PROTEIN"/>
    <property type="match status" value="1"/>
</dbReference>